<evidence type="ECO:0000256" key="3">
    <source>
        <dbReference type="ARBA" id="ARBA00023163"/>
    </source>
</evidence>
<dbReference type="Pfam" id="PF25583">
    <property type="entry name" value="WCX"/>
    <property type="match status" value="1"/>
</dbReference>
<dbReference type="InterPro" id="IPR001034">
    <property type="entry name" value="DeoR_HTH"/>
</dbReference>
<proteinExistence type="predicted"/>
<protein>
    <submittedName>
        <fullName evidence="5">Putative DNA-binding transcriptional regulator YafY</fullName>
    </submittedName>
</protein>
<keyword evidence="6" id="KW-1185">Reference proteome</keyword>
<dbReference type="PROSITE" id="PS52050">
    <property type="entry name" value="WYL"/>
    <property type="match status" value="1"/>
</dbReference>
<dbReference type="InterPro" id="IPR013196">
    <property type="entry name" value="HTH_11"/>
</dbReference>
<dbReference type="InterPro" id="IPR036390">
    <property type="entry name" value="WH_DNA-bd_sf"/>
</dbReference>
<sequence>MLETSARLLELLSLLQVKRDWTSSELAERLGVSSRTVRADVGKLRSLGYPVDARPGVAGGYRLAAGTAMPPLLLDDDEAVAVAVGLSTVATRGLGVEETSLTALAKLEQVLPSRLRRRVEAVREVTSVVPGAAPPLDLSVLGVVAAAIRAHERLRFGYTKHGGGESVRHTEPQRLVSWGARWYLLAWDLDREDWRVFRVDRMAPRAPTGARFRARVIPEDKVVEYVVGRVTKAAWRYRARLLVHAPAAQVAARILTPLEIEAVDESSCRVELGSDDPDQLALWLTQLGVDIEVIEGDELAAAFGRLADRFRRAAGSAFTPGHRA</sequence>
<dbReference type="InterPro" id="IPR057727">
    <property type="entry name" value="WCX_dom"/>
</dbReference>
<dbReference type="InterPro" id="IPR026881">
    <property type="entry name" value="WYL_dom"/>
</dbReference>
<dbReference type="GO" id="GO:0003677">
    <property type="term" value="F:DNA binding"/>
    <property type="evidence" value="ECO:0007669"/>
    <property type="project" value="UniProtKB-KW"/>
</dbReference>
<dbReference type="InterPro" id="IPR018356">
    <property type="entry name" value="Tscrpt_reg_HTH_DeoR_CS"/>
</dbReference>
<name>A0A3N4YVC0_9MICO</name>
<dbReference type="Pfam" id="PF13280">
    <property type="entry name" value="WYL"/>
    <property type="match status" value="1"/>
</dbReference>
<dbReference type="PIRSF" id="PIRSF016838">
    <property type="entry name" value="PafC"/>
    <property type="match status" value="1"/>
</dbReference>
<dbReference type="SUPFAM" id="SSF46785">
    <property type="entry name" value="Winged helix' DNA-binding domain"/>
    <property type="match status" value="1"/>
</dbReference>
<dbReference type="AlphaFoldDB" id="A0A3N4YVC0"/>
<dbReference type="RefSeq" id="WP_123815451.1">
    <property type="nucleotide sequence ID" value="NZ_RKQZ01000001.1"/>
</dbReference>
<evidence type="ECO:0000259" key="4">
    <source>
        <dbReference type="PROSITE" id="PS51000"/>
    </source>
</evidence>
<dbReference type="EMBL" id="RKQZ01000001">
    <property type="protein sequence ID" value="RPF22550.1"/>
    <property type="molecule type" value="Genomic_DNA"/>
</dbReference>
<dbReference type="PROSITE" id="PS51000">
    <property type="entry name" value="HTH_DEOR_2"/>
    <property type="match status" value="1"/>
</dbReference>
<evidence type="ECO:0000256" key="1">
    <source>
        <dbReference type="ARBA" id="ARBA00023015"/>
    </source>
</evidence>
<accession>A0A3N4YVC0</accession>
<dbReference type="Gene3D" id="1.10.10.10">
    <property type="entry name" value="Winged helix-like DNA-binding domain superfamily/Winged helix DNA-binding domain"/>
    <property type="match status" value="1"/>
</dbReference>
<dbReference type="PANTHER" id="PTHR34580:SF3">
    <property type="entry name" value="PROTEIN PAFB"/>
    <property type="match status" value="1"/>
</dbReference>
<keyword evidence="1" id="KW-0805">Transcription regulation</keyword>
<gene>
    <name evidence="5" type="ORF">EDD34_3217</name>
</gene>
<dbReference type="Pfam" id="PF08279">
    <property type="entry name" value="HTH_11"/>
    <property type="match status" value="1"/>
</dbReference>
<dbReference type="Proteomes" id="UP000280501">
    <property type="component" value="Unassembled WGS sequence"/>
</dbReference>
<dbReference type="OrthoDB" id="8555652at2"/>
<evidence type="ECO:0000313" key="5">
    <source>
        <dbReference type="EMBL" id="RPF22550.1"/>
    </source>
</evidence>
<evidence type="ECO:0000313" key="6">
    <source>
        <dbReference type="Proteomes" id="UP000280501"/>
    </source>
</evidence>
<keyword evidence="2 5" id="KW-0238">DNA-binding</keyword>
<organism evidence="5 6">
    <name type="scientific">Myceligenerans xiligouense</name>
    <dbReference type="NCBI Taxonomy" id="253184"/>
    <lineage>
        <taxon>Bacteria</taxon>
        <taxon>Bacillati</taxon>
        <taxon>Actinomycetota</taxon>
        <taxon>Actinomycetes</taxon>
        <taxon>Micrococcales</taxon>
        <taxon>Promicromonosporaceae</taxon>
        <taxon>Myceligenerans</taxon>
    </lineage>
</organism>
<evidence type="ECO:0000256" key="2">
    <source>
        <dbReference type="ARBA" id="ARBA00023125"/>
    </source>
</evidence>
<dbReference type="GO" id="GO:0003700">
    <property type="term" value="F:DNA-binding transcription factor activity"/>
    <property type="evidence" value="ECO:0007669"/>
    <property type="project" value="InterPro"/>
</dbReference>
<dbReference type="InterPro" id="IPR028349">
    <property type="entry name" value="PafC-like"/>
</dbReference>
<comment type="caution">
    <text evidence="5">The sequence shown here is derived from an EMBL/GenBank/DDBJ whole genome shotgun (WGS) entry which is preliminary data.</text>
</comment>
<dbReference type="PROSITE" id="PS00894">
    <property type="entry name" value="HTH_DEOR_1"/>
    <property type="match status" value="1"/>
</dbReference>
<dbReference type="PANTHER" id="PTHR34580">
    <property type="match status" value="1"/>
</dbReference>
<dbReference type="InterPro" id="IPR036388">
    <property type="entry name" value="WH-like_DNA-bd_sf"/>
</dbReference>
<dbReference type="InterPro" id="IPR051534">
    <property type="entry name" value="CBASS_pafABC_assoc_protein"/>
</dbReference>
<reference evidence="5 6" key="1">
    <citation type="submission" date="2018-11" db="EMBL/GenBank/DDBJ databases">
        <title>Sequencing the genomes of 1000 actinobacteria strains.</title>
        <authorList>
            <person name="Klenk H.-P."/>
        </authorList>
    </citation>
    <scope>NUCLEOTIDE SEQUENCE [LARGE SCALE GENOMIC DNA]</scope>
    <source>
        <strain evidence="5 6">DSM 15700</strain>
    </source>
</reference>
<keyword evidence="3" id="KW-0804">Transcription</keyword>
<feature type="domain" description="HTH deoR-type" evidence="4">
    <location>
        <begin position="4"/>
        <end position="59"/>
    </location>
</feature>